<dbReference type="Proteomes" id="UP001239169">
    <property type="component" value="Plasmid unnamed4"/>
</dbReference>
<keyword evidence="1" id="KW-0614">Plasmid</keyword>
<accession>A0ABY8R809</accession>
<evidence type="ECO:0008006" key="3">
    <source>
        <dbReference type="Google" id="ProtNLM"/>
    </source>
</evidence>
<sequence length="220" mass="26399">MKIKYQPIFSYNSDTEKNAYMNWRMDRFDSISNLNNIAKGYSKATMILCENCLENNRHKDADIIIFPILFSANHSIELYLKSIMWSINILTKSEKKFEKHHNICQIYNTVKNMILEFEEDKDHRNEVKKLLKNLEEYIKEIKPIIESKGKNKNKDNMDFPRYPLKNDWENHFYVEEFDNVVVDLENFIFRFKDIFKNLDSVAGHYSHLVDVINEMESSYI</sequence>
<protein>
    <recommendedName>
        <fullName evidence="3">HEPN domain-containing protein</fullName>
    </recommendedName>
</protein>
<evidence type="ECO:0000313" key="2">
    <source>
        <dbReference type="Proteomes" id="UP001239169"/>
    </source>
</evidence>
<evidence type="ECO:0000313" key="1">
    <source>
        <dbReference type="EMBL" id="WGX77575.1"/>
    </source>
</evidence>
<organism evidence="1 2">
    <name type="scientific">Paraclostridium bifermentans</name>
    <name type="common">Clostridium bifermentans</name>
    <dbReference type="NCBI Taxonomy" id="1490"/>
    <lineage>
        <taxon>Bacteria</taxon>
        <taxon>Bacillati</taxon>
        <taxon>Bacillota</taxon>
        <taxon>Clostridia</taxon>
        <taxon>Peptostreptococcales</taxon>
        <taxon>Peptostreptococcaceae</taxon>
        <taxon>Paraclostridium</taxon>
    </lineage>
</organism>
<name>A0ABY8R809_PARBF</name>
<geneLocation type="plasmid" evidence="1 2">
    <name>unnamed4</name>
</geneLocation>
<reference evidence="1 2" key="1">
    <citation type="submission" date="2023-04" db="EMBL/GenBank/DDBJ databases">
        <title>Bacteria Genome Submission.</title>
        <authorList>
            <person name="Isaac P."/>
        </authorList>
    </citation>
    <scope>NUCLEOTIDE SEQUENCE [LARGE SCALE GENOMIC DNA]</scope>
    <source>
        <strain evidence="1 2">SampleS7P1</strain>
        <plasmid evidence="1 2">unnamed4</plasmid>
    </source>
</reference>
<gene>
    <name evidence="1" type="ORF">QJS64_20155</name>
</gene>
<keyword evidence="2" id="KW-1185">Reference proteome</keyword>
<dbReference type="EMBL" id="CP124689">
    <property type="protein sequence ID" value="WGX77575.1"/>
    <property type="molecule type" value="Genomic_DNA"/>
</dbReference>
<proteinExistence type="predicted"/>